<proteinExistence type="predicted"/>
<reference evidence="1" key="1">
    <citation type="submission" date="2021-02" db="EMBL/GenBank/DDBJ databases">
        <authorList>
            <consortium name="DOE Joint Genome Institute"/>
            <person name="Ahrendt S."/>
            <person name="Looney B.P."/>
            <person name="Miyauchi S."/>
            <person name="Morin E."/>
            <person name="Drula E."/>
            <person name="Courty P.E."/>
            <person name="Chicoki N."/>
            <person name="Fauchery L."/>
            <person name="Kohler A."/>
            <person name="Kuo A."/>
            <person name="Labutti K."/>
            <person name="Pangilinan J."/>
            <person name="Lipzen A."/>
            <person name="Riley R."/>
            <person name="Andreopoulos W."/>
            <person name="He G."/>
            <person name="Johnson J."/>
            <person name="Barry K.W."/>
            <person name="Grigoriev I.V."/>
            <person name="Nagy L."/>
            <person name="Hibbett D."/>
            <person name="Henrissat B."/>
            <person name="Matheny P.B."/>
            <person name="Labbe J."/>
            <person name="Martin F."/>
        </authorList>
    </citation>
    <scope>NUCLEOTIDE SEQUENCE</scope>
    <source>
        <strain evidence="1">EC-137</strain>
    </source>
</reference>
<gene>
    <name evidence="1" type="ORF">K488DRAFT_80036</name>
</gene>
<comment type="caution">
    <text evidence="1">The sequence shown here is derived from an EMBL/GenBank/DDBJ whole genome shotgun (WGS) entry which is preliminary data.</text>
</comment>
<dbReference type="EMBL" id="MU273662">
    <property type="protein sequence ID" value="KAI0029678.1"/>
    <property type="molecule type" value="Genomic_DNA"/>
</dbReference>
<accession>A0ACB8QD94</accession>
<sequence>MRWLWPSRLPCSLLLATLALSAPVQGVEKLVLTPENFQRTIAEGYWFIEHFSPWCGHCQQFMPLWEELVEAYKGSPVHLAQVDCSVNGDLCNAHGVSGYPTMNMYKDGKGIGKFEGARTRARLDDYITDKTSVSLRAAIPAQDASAAPTLVDLNPLGEVLSLDEKTFARAVQEGNMFVKFFAPWCGHCKKLAPMWTDLARAMQHKLKVAEVNCETHKALCTKEGVTGFPMLFFYPPGGSEKTEYTGGRKLEAMKAWADRATKPPLQHLSYDDLENVVNDHAALYLFLHTPNDTKQLTVVYNAARPLLGSPPVYTSSSQQFLDRFGLSATATPILLAIKDHDVSTPTSVLRITDNTTLVELEQWMLAHRLPSALELSELSFQEVMKARARPLVVLTSVPAATNFAEYEWLVGETTKIAMKWRELTLQRGSTRRSVVFVWMDAEKWSKWLKSMYGIQGPNRVVIADHKDLLYYDTTPDGKRLELTPESIFPSLEAAQSGKLRAKYSENFVERVARTTNGIFMRIERFILENSVLFAFFAFAGVIATIAFIRRILATDAVAYSQQEKGRLD</sequence>
<evidence type="ECO:0000313" key="2">
    <source>
        <dbReference type="Proteomes" id="UP000814128"/>
    </source>
</evidence>
<keyword evidence="2" id="KW-1185">Reference proteome</keyword>
<name>A0ACB8QD94_9AGAM</name>
<reference evidence="1" key="2">
    <citation type="journal article" date="2022" name="New Phytol.">
        <title>Evolutionary transition to the ectomycorrhizal habit in the genomes of a hyperdiverse lineage of mushroom-forming fungi.</title>
        <authorList>
            <person name="Looney B."/>
            <person name="Miyauchi S."/>
            <person name="Morin E."/>
            <person name="Drula E."/>
            <person name="Courty P.E."/>
            <person name="Kohler A."/>
            <person name="Kuo A."/>
            <person name="LaButti K."/>
            <person name="Pangilinan J."/>
            <person name="Lipzen A."/>
            <person name="Riley R."/>
            <person name="Andreopoulos W."/>
            <person name="He G."/>
            <person name="Johnson J."/>
            <person name="Nolan M."/>
            <person name="Tritt A."/>
            <person name="Barry K.W."/>
            <person name="Grigoriev I.V."/>
            <person name="Nagy L.G."/>
            <person name="Hibbett D."/>
            <person name="Henrissat B."/>
            <person name="Matheny P.B."/>
            <person name="Labbe J."/>
            <person name="Martin F.M."/>
        </authorList>
    </citation>
    <scope>NUCLEOTIDE SEQUENCE</scope>
    <source>
        <strain evidence="1">EC-137</strain>
    </source>
</reference>
<protein>
    <submittedName>
        <fullName evidence="1">Thioredoxin-domain-containing protein</fullName>
    </submittedName>
</protein>
<organism evidence="1 2">
    <name type="scientific">Vararia minispora EC-137</name>
    <dbReference type="NCBI Taxonomy" id="1314806"/>
    <lineage>
        <taxon>Eukaryota</taxon>
        <taxon>Fungi</taxon>
        <taxon>Dikarya</taxon>
        <taxon>Basidiomycota</taxon>
        <taxon>Agaricomycotina</taxon>
        <taxon>Agaricomycetes</taxon>
        <taxon>Russulales</taxon>
        <taxon>Lachnocladiaceae</taxon>
        <taxon>Vararia</taxon>
    </lineage>
</organism>
<dbReference type="Proteomes" id="UP000814128">
    <property type="component" value="Unassembled WGS sequence"/>
</dbReference>
<evidence type="ECO:0000313" key="1">
    <source>
        <dbReference type="EMBL" id="KAI0029678.1"/>
    </source>
</evidence>